<feature type="transmembrane region" description="Helical" evidence="8">
    <location>
        <begin position="204"/>
        <end position="222"/>
    </location>
</feature>
<dbReference type="GO" id="GO:0009103">
    <property type="term" value="P:lipopolysaccharide biosynthetic process"/>
    <property type="evidence" value="ECO:0007669"/>
    <property type="project" value="UniProtKB-ARBA"/>
</dbReference>
<feature type="transmembrane region" description="Helical" evidence="8">
    <location>
        <begin position="358"/>
        <end position="383"/>
    </location>
</feature>
<dbReference type="Proteomes" id="UP000248703">
    <property type="component" value="Unassembled WGS sequence"/>
</dbReference>
<evidence type="ECO:0000256" key="8">
    <source>
        <dbReference type="SAM" id="Phobius"/>
    </source>
</evidence>
<evidence type="ECO:0000256" key="7">
    <source>
        <dbReference type="ARBA" id="ARBA00023136"/>
    </source>
</evidence>
<feature type="transmembrane region" description="Helical" evidence="8">
    <location>
        <begin position="162"/>
        <end position="184"/>
    </location>
</feature>
<dbReference type="OrthoDB" id="996005at2"/>
<evidence type="ECO:0000256" key="6">
    <source>
        <dbReference type="ARBA" id="ARBA00022989"/>
    </source>
</evidence>
<keyword evidence="2" id="KW-1003">Cell membrane</keyword>
<evidence type="ECO:0000256" key="3">
    <source>
        <dbReference type="ARBA" id="ARBA00022676"/>
    </source>
</evidence>
<reference evidence="9 10" key="1">
    <citation type="submission" date="2018-06" db="EMBL/GenBank/DDBJ databases">
        <title>Genomic Encyclopedia of Archaeal and Bacterial Type Strains, Phase II (KMG-II): from individual species to whole genera.</title>
        <authorList>
            <person name="Goeker M."/>
        </authorList>
    </citation>
    <scope>NUCLEOTIDE SEQUENCE [LARGE SCALE GENOMIC DNA]</scope>
    <source>
        <strain evidence="9 10">DSM 24464</strain>
    </source>
</reference>
<keyword evidence="7 8" id="KW-0472">Membrane</keyword>
<proteinExistence type="predicted"/>
<keyword evidence="4 9" id="KW-0808">Transferase</keyword>
<dbReference type="RefSeq" id="WP_111660213.1">
    <property type="nucleotide sequence ID" value="NZ_QLLO01000006.1"/>
</dbReference>
<feature type="transmembrane region" description="Helical" evidence="8">
    <location>
        <begin position="395"/>
        <end position="415"/>
    </location>
</feature>
<dbReference type="InterPro" id="IPR050297">
    <property type="entry name" value="LipidA_mod_glycosyltrf_83"/>
</dbReference>
<accession>A0A327R8X9</accession>
<dbReference type="EMBL" id="QLLO01000006">
    <property type="protein sequence ID" value="RAJ13400.1"/>
    <property type="molecule type" value="Genomic_DNA"/>
</dbReference>
<protein>
    <submittedName>
        <fullName evidence="9">Dolichyl-phosphate-mannose-protein mannosyltransferase</fullName>
    </submittedName>
</protein>
<gene>
    <name evidence="9" type="ORF">LY08_01917</name>
</gene>
<evidence type="ECO:0000313" key="9">
    <source>
        <dbReference type="EMBL" id="RAJ13400.1"/>
    </source>
</evidence>
<evidence type="ECO:0000256" key="2">
    <source>
        <dbReference type="ARBA" id="ARBA00022475"/>
    </source>
</evidence>
<evidence type="ECO:0000256" key="1">
    <source>
        <dbReference type="ARBA" id="ARBA00004651"/>
    </source>
</evidence>
<dbReference type="GO" id="GO:0016763">
    <property type="term" value="F:pentosyltransferase activity"/>
    <property type="evidence" value="ECO:0007669"/>
    <property type="project" value="TreeGrafter"/>
</dbReference>
<organism evidence="9 10">
    <name type="scientific">Olleya aquimaris</name>
    <dbReference type="NCBI Taxonomy" id="639310"/>
    <lineage>
        <taxon>Bacteria</taxon>
        <taxon>Pseudomonadati</taxon>
        <taxon>Bacteroidota</taxon>
        <taxon>Flavobacteriia</taxon>
        <taxon>Flavobacteriales</taxon>
        <taxon>Flavobacteriaceae</taxon>
    </lineage>
</organism>
<comment type="caution">
    <text evidence="9">The sequence shown here is derived from an EMBL/GenBank/DDBJ whole genome shotgun (WGS) entry which is preliminary data.</text>
</comment>
<keyword evidence="5 8" id="KW-0812">Transmembrane</keyword>
<feature type="transmembrane region" description="Helical" evidence="8">
    <location>
        <begin position="81"/>
        <end position="99"/>
    </location>
</feature>
<keyword evidence="10" id="KW-1185">Reference proteome</keyword>
<sequence length="448" mass="51969">MSVLNKINTIVNRGTISALITYAIIIRVLVFFGYYAITIFPDSEDYIFLAQKISELDLTNYSGKRTPGYPILLALLQNSKVALVFFQIILGIISTFLVYDISKRLNNNKIIGFWTAIFYTSFLHVLFYDFAILTEAFTNFLLLLSIWLITKYQLFEVKKNPIPYFLLSVISAWLYLTRPIFIYIPIGFAVFDIIKSFNTNIIDAFRRSVIVLCIPLLSYFIWNSHNQLTIGHFTNTQYFGINLAQTATPFFDKAPNDHALIRDIVVKHRDSVLQKNPRLLPMSVWLAHKELLEKTGLNEVELSNTLGQISKDLFKAHPDLYAKQVATSWLLFWGNQDSLKWEYNKISNNYFKYLATSFWLYFQQYLLVIINVLFLVFSAIKIFRFFKAPKQHFDTNLFIVCIVLSGSLAQALVAFGSNSRFCFPFFALIVYFVIYNIVKYKHVISSKN</sequence>
<evidence type="ECO:0000313" key="10">
    <source>
        <dbReference type="Proteomes" id="UP000248703"/>
    </source>
</evidence>
<feature type="transmembrane region" description="Helical" evidence="8">
    <location>
        <begin position="16"/>
        <end position="37"/>
    </location>
</feature>
<feature type="transmembrane region" description="Helical" evidence="8">
    <location>
        <begin position="111"/>
        <end position="130"/>
    </location>
</feature>
<keyword evidence="3 9" id="KW-0328">Glycosyltransferase</keyword>
<evidence type="ECO:0000256" key="4">
    <source>
        <dbReference type="ARBA" id="ARBA00022679"/>
    </source>
</evidence>
<keyword evidence="6 8" id="KW-1133">Transmembrane helix</keyword>
<dbReference type="PANTHER" id="PTHR33908">
    <property type="entry name" value="MANNOSYLTRANSFERASE YKCB-RELATED"/>
    <property type="match status" value="1"/>
</dbReference>
<comment type="subcellular location">
    <subcellularLocation>
        <location evidence="1">Cell membrane</location>
        <topology evidence="1">Multi-pass membrane protein</topology>
    </subcellularLocation>
</comment>
<evidence type="ECO:0000256" key="5">
    <source>
        <dbReference type="ARBA" id="ARBA00022692"/>
    </source>
</evidence>
<feature type="transmembrane region" description="Helical" evidence="8">
    <location>
        <begin position="421"/>
        <end position="438"/>
    </location>
</feature>
<name>A0A327R8X9_9FLAO</name>
<dbReference type="PANTHER" id="PTHR33908:SF11">
    <property type="entry name" value="MEMBRANE PROTEIN"/>
    <property type="match status" value="1"/>
</dbReference>
<dbReference type="GO" id="GO:0005886">
    <property type="term" value="C:plasma membrane"/>
    <property type="evidence" value="ECO:0007669"/>
    <property type="project" value="UniProtKB-SubCell"/>
</dbReference>
<dbReference type="AlphaFoldDB" id="A0A327R8X9"/>